<dbReference type="EMBL" id="JACEIO010000021">
    <property type="protein sequence ID" value="MBA4537456.1"/>
    <property type="molecule type" value="Genomic_DNA"/>
</dbReference>
<dbReference type="RefSeq" id="WP_163242119.1">
    <property type="nucleotide sequence ID" value="NZ_JAAIWN010000019.1"/>
</dbReference>
<evidence type="ECO:0000259" key="3">
    <source>
        <dbReference type="PROSITE" id="PS51109"/>
    </source>
</evidence>
<evidence type="ECO:0000256" key="2">
    <source>
        <dbReference type="SAM" id="MobiDB-lite"/>
    </source>
</evidence>
<dbReference type="GO" id="GO:0009254">
    <property type="term" value="P:peptidoglycan turnover"/>
    <property type="evidence" value="ECO:0007669"/>
    <property type="project" value="InterPro"/>
</dbReference>
<dbReference type="SMART" id="SM01208">
    <property type="entry name" value="G5"/>
    <property type="match status" value="1"/>
</dbReference>
<feature type="region of interest" description="Disordered" evidence="2">
    <location>
        <begin position="289"/>
        <end position="330"/>
    </location>
</feature>
<dbReference type="AlphaFoldDB" id="A0A6B3W1E4"/>
<reference evidence="4 7" key="2">
    <citation type="submission" date="2020-07" db="EMBL/GenBank/DDBJ databases">
        <authorList>
            <person name="Feng H."/>
        </authorList>
    </citation>
    <scope>NUCLEOTIDE SEQUENCE [LARGE SCALE GENOMIC DNA]</scope>
    <source>
        <strain evidence="4">S-12</strain>
        <strain evidence="7">s-12</strain>
    </source>
</reference>
<comment type="caution">
    <text evidence="5">The sequence shown here is derived from an EMBL/GenBank/DDBJ whole genome shotgun (WGS) entry which is preliminary data.</text>
</comment>
<dbReference type="Pfam" id="PF03990">
    <property type="entry name" value="DUF348"/>
    <property type="match status" value="3"/>
</dbReference>
<evidence type="ECO:0000313" key="5">
    <source>
        <dbReference type="EMBL" id="NEY81711.1"/>
    </source>
</evidence>
<name>A0A6B3W1E4_9BACI</name>
<dbReference type="Proteomes" id="UP000570010">
    <property type="component" value="Unassembled WGS sequence"/>
</dbReference>
<feature type="compositionally biased region" description="Low complexity" evidence="2">
    <location>
        <begin position="296"/>
        <end position="312"/>
    </location>
</feature>
<dbReference type="Proteomes" id="UP000472971">
    <property type="component" value="Unassembled WGS sequence"/>
</dbReference>
<dbReference type="Pfam" id="PF07501">
    <property type="entry name" value="G5"/>
    <property type="match status" value="1"/>
</dbReference>
<dbReference type="PANTHER" id="PTHR39160">
    <property type="entry name" value="CELL WALL-BINDING PROTEIN YOCH"/>
    <property type="match status" value="1"/>
</dbReference>
<protein>
    <submittedName>
        <fullName evidence="5">DUF348 domain-containing protein</fullName>
    </submittedName>
</protein>
<evidence type="ECO:0000256" key="1">
    <source>
        <dbReference type="ARBA" id="ARBA00022729"/>
    </source>
</evidence>
<feature type="domain" description="G5" evidence="3">
    <location>
        <begin position="205"/>
        <end position="285"/>
    </location>
</feature>
<dbReference type="PROSITE" id="PS51109">
    <property type="entry name" value="G5"/>
    <property type="match status" value="1"/>
</dbReference>
<dbReference type="InterPro" id="IPR007137">
    <property type="entry name" value="DUF348"/>
</dbReference>
<accession>A0A6B3W1E4</accession>
<dbReference type="PANTHER" id="PTHR39160:SF4">
    <property type="entry name" value="RESUSCITATION-PROMOTING FACTOR RPFB"/>
    <property type="match status" value="1"/>
</dbReference>
<dbReference type="GO" id="GO:0004553">
    <property type="term" value="F:hydrolase activity, hydrolyzing O-glycosyl compounds"/>
    <property type="evidence" value="ECO:0007669"/>
    <property type="project" value="InterPro"/>
</dbReference>
<dbReference type="Pfam" id="PF06725">
    <property type="entry name" value="3D"/>
    <property type="match status" value="1"/>
</dbReference>
<dbReference type="CDD" id="cd22786">
    <property type="entry name" value="DPBB_YuiC-like"/>
    <property type="match status" value="1"/>
</dbReference>
<dbReference type="SUPFAM" id="SSF50685">
    <property type="entry name" value="Barwin-like endoglucanases"/>
    <property type="match status" value="1"/>
</dbReference>
<dbReference type="InterPro" id="IPR051933">
    <property type="entry name" value="Resuscitation_pf_RpfB"/>
</dbReference>
<keyword evidence="1" id="KW-0732">Signal</keyword>
<dbReference type="Gene3D" id="2.40.40.10">
    <property type="entry name" value="RlpA-like domain"/>
    <property type="match status" value="1"/>
</dbReference>
<dbReference type="GO" id="GO:0019867">
    <property type="term" value="C:outer membrane"/>
    <property type="evidence" value="ECO:0007669"/>
    <property type="project" value="InterPro"/>
</dbReference>
<evidence type="ECO:0000313" key="4">
    <source>
        <dbReference type="EMBL" id="MBA4537456.1"/>
    </source>
</evidence>
<dbReference type="Gene3D" id="2.20.230.10">
    <property type="entry name" value="Resuscitation-promoting factor rpfb"/>
    <property type="match status" value="1"/>
</dbReference>
<evidence type="ECO:0000313" key="6">
    <source>
        <dbReference type="Proteomes" id="UP000472971"/>
    </source>
</evidence>
<dbReference type="EMBL" id="JAAIWN010000019">
    <property type="protein sequence ID" value="NEY81711.1"/>
    <property type="molecule type" value="Genomic_DNA"/>
</dbReference>
<reference evidence="5 6" key="1">
    <citation type="submission" date="2020-02" db="EMBL/GenBank/DDBJ databases">
        <title>Bacillus aquiflavi sp. nov., isolated from yellow water of strong flavor Chinese baijiu in Yibin region of China.</title>
        <authorList>
            <person name="Xie J."/>
        </authorList>
    </citation>
    <scope>NUCLEOTIDE SEQUENCE [LARGE SCALE GENOMIC DNA]</scope>
    <source>
        <strain evidence="5 6">3H-10</strain>
    </source>
</reference>
<keyword evidence="6" id="KW-1185">Reference proteome</keyword>
<evidence type="ECO:0000313" key="7">
    <source>
        <dbReference type="Proteomes" id="UP000570010"/>
    </source>
</evidence>
<dbReference type="InterPro" id="IPR036908">
    <property type="entry name" value="RlpA-like_sf"/>
</dbReference>
<dbReference type="InterPro" id="IPR010611">
    <property type="entry name" value="3D_dom"/>
</dbReference>
<feature type="compositionally biased region" description="Basic and acidic residues" evidence="2">
    <location>
        <begin position="313"/>
        <end position="323"/>
    </location>
</feature>
<dbReference type="InterPro" id="IPR011098">
    <property type="entry name" value="G5_dom"/>
</dbReference>
<gene>
    <name evidence="5" type="ORF">G4D64_09405</name>
    <name evidence="4" type="ORF">H1Z61_10015</name>
</gene>
<sequence length="425" mass="46856">MKNLFSQSMSKKRIVIISASFVVFAAVLGYALYEGTKNTVALTLDGEKKEIKTHAETIQDIFDELDISLRSEDYVHPSLTTKVKNNLQIMWEPAKQVQVTQDNEEKIIWTTAKTVDDLLKEQKIELNEHDQIEPEPKTAIKGEMKIAIKKAFPFKLVVGGEEQEVWSTSTTVADFLTSKGITLNELDRVEPDLNESVNENTVINVIRVEKVTDVVEEPVDFAVVTKKDSNLTKGKEQVVQEGEKGSIQKEFEVILENGKEVSRKLISENQVKDKQDKIVAVGTKVIEKQVSRGTEAPSSPSAPSTPSATSAPSEKKAEPKESSEPESNNSKEFYVTATAYTPNCNGCSGYTATGINIEANPNLKIIAVDPSVIPLGSKVYVEGYGYAIAGDTGSSINGHTIDVLFPTQSEAYRWGRKKVKIKILN</sequence>
<proteinExistence type="predicted"/>
<organism evidence="5 6">
    <name type="scientific">Bacillus aquiflavi</name>
    <dbReference type="NCBI Taxonomy" id="2672567"/>
    <lineage>
        <taxon>Bacteria</taxon>
        <taxon>Bacillati</taxon>
        <taxon>Bacillota</taxon>
        <taxon>Bacilli</taxon>
        <taxon>Bacillales</taxon>
        <taxon>Bacillaceae</taxon>
        <taxon>Bacillus</taxon>
    </lineage>
</organism>